<dbReference type="EMBL" id="BQOB01000001">
    <property type="protein sequence ID" value="GKH83252.1"/>
    <property type="molecule type" value="Genomic_DNA"/>
</dbReference>
<name>A0AA37KN71_9BACT</name>
<evidence type="ECO:0000256" key="1">
    <source>
        <dbReference type="PROSITE-ProRule" id="PRU00473"/>
    </source>
</evidence>
<dbReference type="SUPFAM" id="SSF103088">
    <property type="entry name" value="OmpA-like"/>
    <property type="match status" value="1"/>
</dbReference>
<dbReference type="PROSITE" id="PS51123">
    <property type="entry name" value="OMPA_2"/>
    <property type="match status" value="1"/>
</dbReference>
<keyword evidence="1" id="KW-0472">Membrane</keyword>
<accession>A0AA37KN71</accession>
<dbReference type="InterPro" id="IPR006665">
    <property type="entry name" value="OmpA-like"/>
</dbReference>
<dbReference type="RefSeq" id="WP_244058084.1">
    <property type="nucleotide sequence ID" value="NZ_BQOA01000001.1"/>
</dbReference>
<organism evidence="4 5">
    <name type="scientific">Phocaeicola dorei</name>
    <dbReference type="NCBI Taxonomy" id="357276"/>
    <lineage>
        <taxon>Bacteria</taxon>
        <taxon>Pseudomonadati</taxon>
        <taxon>Bacteroidota</taxon>
        <taxon>Bacteroidia</taxon>
        <taxon>Bacteroidales</taxon>
        <taxon>Bacteroidaceae</taxon>
        <taxon>Phocaeicola</taxon>
    </lineage>
</organism>
<proteinExistence type="predicted"/>
<dbReference type="AlphaFoldDB" id="A0AA37KN71"/>
<comment type="caution">
    <text evidence="4">The sequence shown here is derived from an EMBL/GenBank/DDBJ whole genome shotgun (WGS) entry which is preliminary data.</text>
</comment>
<dbReference type="InterPro" id="IPR036709">
    <property type="entry name" value="Autotransporte_beta_dom_sf"/>
</dbReference>
<protein>
    <recommendedName>
        <fullName evidence="3">OmpA-like domain-containing protein</fullName>
    </recommendedName>
</protein>
<gene>
    <name evidence="4" type="ORF">CE91St7_41360</name>
</gene>
<keyword evidence="2" id="KW-0732">Signal</keyword>
<dbReference type="GO" id="GO:0016020">
    <property type="term" value="C:membrane"/>
    <property type="evidence" value="ECO:0007669"/>
    <property type="project" value="UniProtKB-UniRule"/>
</dbReference>
<dbReference type="Pfam" id="PF00691">
    <property type="entry name" value="OmpA"/>
    <property type="match status" value="1"/>
</dbReference>
<dbReference type="Proteomes" id="UP001055104">
    <property type="component" value="Unassembled WGS sequence"/>
</dbReference>
<sequence length="428" mass="48744">MKKLFVFLLLNACMVDMAMSQIIADSVRILFQPGSSRIKPGSSGNALYVFAKKVRRCDSDGSLERLVVRAYTSPDGVSTANLQLSADRCQSVADYIISNAKIDADRIDSYPCGIAWDKLRRMIASDHHVPGRREVLDIIDYTPIWVHDAQGNISGSRKKSLMDFQGGQTYRWLREHFFEGLHYAVVELYVKKPEKEYNNHIPKDDKPLAIGNLQIEHVIDTTFLQMKNPGLQADWIKNPMMFPHIPDGEHTAHRMALKTNLLYAAALLPSIELEWRLNNRWSMGLEGSIAWWKKQEEHKCFQLAVAGITVRRWFREGSLRKGFYTGAFAGAGLYDLENGKKGYRGEGVLAGVSIGYLWPVGKHFAIEAEGGGGWMMTRYKEYIPYEGHHLYVRTQNLNFYGPLRLKLSLVWLLETVAHYNKKEEGGRK</sequence>
<dbReference type="Gene3D" id="3.30.1330.60">
    <property type="entry name" value="OmpA-like domain"/>
    <property type="match status" value="1"/>
</dbReference>
<evidence type="ECO:0000256" key="2">
    <source>
        <dbReference type="SAM" id="SignalP"/>
    </source>
</evidence>
<dbReference type="InterPro" id="IPR021958">
    <property type="entry name" value="DUF3575"/>
</dbReference>
<feature type="signal peptide" evidence="2">
    <location>
        <begin position="1"/>
        <end position="18"/>
    </location>
</feature>
<dbReference type="InterPro" id="IPR036737">
    <property type="entry name" value="OmpA-like_sf"/>
</dbReference>
<evidence type="ECO:0000313" key="5">
    <source>
        <dbReference type="Proteomes" id="UP001055104"/>
    </source>
</evidence>
<evidence type="ECO:0000259" key="3">
    <source>
        <dbReference type="PROSITE" id="PS51123"/>
    </source>
</evidence>
<dbReference type="SUPFAM" id="SSF103515">
    <property type="entry name" value="Autotransporter"/>
    <property type="match status" value="1"/>
</dbReference>
<reference evidence="4" key="1">
    <citation type="submission" date="2022-01" db="EMBL/GenBank/DDBJ databases">
        <title>Novel bile acid biosynthetic pathways are enriched in the microbiome of centenarians.</title>
        <authorList>
            <person name="Sato Y."/>
            <person name="Atarashi K."/>
            <person name="Plichta R.D."/>
            <person name="Arai Y."/>
            <person name="Sasajima S."/>
            <person name="Kearney M.S."/>
            <person name="Suda W."/>
            <person name="Takeshita K."/>
            <person name="Sasaki T."/>
            <person name="Okamoto S."/>
            <person name="Skelly N.A."/>
            <person name="Okamura Y."/>
            <person name="Vlamakis H."/>
            <person name="Li Y."/>
            <person name="Tanoue T."/>
            <person name="Takei H."/>
            <person name="Nittono H."/>
            <person name="Narushima S."/>
            <person name="Irie J."/>
            <person name="Itoh H."/>
            <person name="Moriya K."/>
            <person name="Sugiura Y."/>
            <person name="Suematsu M."/>
            <person name="Moritoki N."/>
            <person name="Shibata S."/>
            <person name="Littman R.D."/>
            <person name="Fischbach A.M."/>
            <person name="Uwamino Y."/>
            <person name="Inoue T."/>
            <person name="Honda A."/>
            <person name="Hattori M."/>
            <person name="Murai T."/>
            <person name="Xavier J.R."/>
            <person name="Hirose N."/>
            <person name="Honda K."/>
        </authorList>
    </citation>
    <scope>NUCLEOTIDE SEQUENCE</scope>
    <source>
        <strain evidence="4">CE91-St7</strain>
    </source>
</reference>
<feature type="domain" description="OmpA-like" evidence="3">
    <location>
        <begin position="18"/>
        <end position="142"/>
    </location>
</feature>
<feature type="chain" id="PRO_5041250637" description="OmpA-like domain-containing protein" evidence="2">
    <location>
        <begin position="19"/>
        <end position="428"/>
    </location>
</feature>
<evidence type="ECO:0000313" key="4">
    <source>
        <dbReference type="EMBL" id="GKH83252.1"/>
    </source>
</evidence>
<dbReference type="Pfam" id="PF12099">
    <property type="entry name" value="DUF3575"/>
    <property type="match status" value="1"/>
</dbReference>